<feature type="region of interest" description="Disordered" evidence="3">
    <location>
        <begin position="85"/>
        <end position="108"/>
    </location>
</feature>
<keyword evidence="2" id="KW-0175">Coiled coil</keyword>
<keyword evidence="6" id="KW-1185">Reference proteome</keyword>
<gene>
    <name evidence="5" type="primary">DDHD1_2</name>
    <name evidence="5" type="ORF">Ciccas_007112</name>
</gene>
<dbReference type="PANTHER" id="PTHR23509:SF48">
    <property type="entry name" value="INTRACELLULAR PHOSPHOLIPASE A1"/>
    <property type="match status" value="1"/>
</dbReference>
<feature type="domain" description="DDHD" evidence="4">
    <location>
        <begin position="490"/>
        <end position="767"/>
    </location>
</feature>
<feature type="region of interest" description="Disordered" evidence="3">
    <location>
        <begin position="633"/>
        <end position="657"/>
    </location>
</feature>
<evidence type="ECO:0000313" key="6">
    <source>
        <dbReference type="Proteomes" id="UP001626550"/>
    </source>
</evidence>
<dbReference type="InterPro" id="IPR058055">
    <property type="entry name" value="PA-PLA1"/>
</dbReference>
<dbReference type="InterPro" id="IPR004177">
    <property type="entry name" value="DDHD_dom"/>
</dbReference>
<comment type="similarity">
    <text evidence="1">Belongs to the PA-PLA1 family.</text>
</comment>
<dbReference type="EMBL" id="JBJKFK010001048">
    <property type="protein sequence ID" value="KAL3314271.1"/>
    <property type="molecule type" value="Genomic_DNA"/>
</dbReference>
<name>A0ABD2Q7R7_9PLAT</name>
<comment type="caution">
    <text evidence="5">The sequence shown here is derived from an EMBL/GenBank/DDBJ whole genome shotgun (WGS) entry which is preliminary data.</text>
</comment>
<evidence type="ECO:0000256" key="3">
    <source>
        <dbReference type="SAM" id="MobiDB-lite"/>
    </source>
</evidence>
<reference evidence="5 6" key="1">
    <citation type="submission" date="2024-11" db="EMBL/GenBank/DDBJ databases">
        <title>Adaptive evolution of stress response genes in parasites aligns with host niche diversity.</title>
        <authorList>
            <person name="Hahn C."/>
            <person name="Resl P."/>
        </authorList>
    </citation>
    <scope>NUCLEOTIDE SEQUENCE [LARGE SCALE GENOMIC DNA]</scope>
    <source>
        <strain evidence="5">EGGRZ-B1_66</strain>
        <tissue evidence="5">Body</tissue>
    </source>
</reference>
<dbReference type="PANTHER" id="PTHR23509">
    <property type="entry name" value="PA-PL1 PHOSPHOLIPASE FAMILY"/>
    <property type="match status" value="1"/>
</dbReference>
<accession>A0ABD2Q7R7</accession>
<evidence type="ECO:0000256" key="2">
    <source>
        <dbReference type="SAM" id="Coils"/>
    </source>
</evidence>
<dbReference type="Pfam" id="PF02862">
    <property type="entry name" value="DDHD"/>
    <property type="match status" value="1"/>
</dbReference>
<feature type="region of interest" description="Disordered" evidence="3">
    <location>
        <begin position="592"/>
        <end position="621"/>
    </location>
</feature>
<feature type="coiled-coil region" evidence="2">
    <location>
        <begin position="433"/>
        <end position="460"/>
    </location>
</feature>
<dbReference type="PROSITE" id="PS51043">
    <property type="entry name" value="DDHD"/>
    <property type="match status" value="1"/>
</dbReference>
<sequence>MYIRWFFKDETAKKWVPFNGYDSIRIETKFREHRFSFDGSNEDIDTSASLDSLSEMVLVRGGLFEVSLRFKKCIPIYWDDHFEPDNSSEVTEQSAKEEAKKKRKSPTAVQRMIDYQRRSKIKLTASDQSADILRGSWFKEISKGVLEPLEDEYMAEKIENSHVAYFTDVADLTNEPVPDQDIASSISSEQLNISNKKAPIHVLQFPEYEIEWFSQDEIYLYSNSATSNFRKRLGISKSGYRLVRGYNQFARIDDKPPDITHLCFVIHGIGQKLATGAIVKACSDLRGICNRVRLRYFPDLEAQNKRVEFLPVEWRSSLQLDNGLVETITPVNLGSLRNILNSSALDILYYSSPLYRPEITQGMNNEMKRLYSMFCTRNPYFEPNGGQVSVVAHSLGCVIAYDILSGCWDSENHVSIAPSLTKSLPDDCIPSEAQLLKAKIGSARNLVSCLENQLKMLESSQEQEPVLCHLNSNTLSSIDLSSEQGDTPRFARKLSNFFALGSPLSVFLALRGLGPTSSGTMDHLFSKSVCERFFNIYHPADPVAYRIEPLVLQHYCQIQPLRVHPVDAQSKPNYDAMTKILLKDKQTIKKFRIPEYEQPGATSEAPKETIPNGPRPSLSDRMFSLFSKSSQNQMSDLLDPNNNSGDQTSGGSNSGLISMFRSRQPSIIPATDENEEPENLIADQTSENTAELAIAMNNYLNSESNRGQETEAQFYSTHSSEVHLEHRLDYQLHESRYESAYISFFTSHNSYWTNPDIALFIMTQLFSECGPIGKPANSKL</sequence>
<proteinExistence type="inferred from homology"/>
<protein>
    <submittedName>
        <fullName evidence="5">Phospholipase ddhd1</fullName>
    </submittedName>
</protein>
<dbReference type="Proteomes" id="UP001626550">
    <property type="component" value="Unassembled WGS sequence"/>
</dbReference>
<evidence type="ECO:0000259" key="4">
    <source>
        <dbReference type="PROSITE" id="PS51043"/>
    </source>
</evidence>
<dbReference type="AlphaFoldDB" id="A0ABD2Q7R7"/>
<organism evidence="5 6">
    <name type="scientific">Cichlidogyrus casuarinus</name>
    <dbReference type="NCBI Taxonomy" id="1844966"/>
    <lineage>
        <taxon>Eukaryota</taxon>
        <taxon>Metazoa</taxon>
        <taxon>Spiralia</taxon>
        <taxon>Lophotrochozoa</taxon>
        <taxon>Platyhelminthes</taxon>
        <taxon>Monogenea</taxon>
        <taxon>Monopisthocotylea</taxon>
        <taxon>Dactylogyridea</taxon>
        <taxon>Ancyrocephalidae</taxon>
        <taxon>Cichlidogyrus</taxon>
    </lineage>
</organism>
<evidence type="ECO:0000256" key="1">
    <source>
        <dbReference type="ARBA" id="ARBA00038464"/>
    </source>
</evidence>
<evidence type="ECO:0000313" key="5">
    <source>
        <dbReference type="EMBL" id="KAL3314271.1"/>
    </source>
</evidence>
<dbReference type="SMART" id="SM01127">
    <property type="entry name" value="DDHD"/>
    <property type="match status" value="1"/>
</dbReference>